<dbReference type="Proteomes" id="UP001497600">
    <property type="component" value="Chromosome H"/>
</dbReference>
<proteinExistence type="predicted"/>
<keyword evidence="3" id="KW-1185">Reference proteome</keyword>
<keyword evidence="1" id="KW-0732">Signal</keyword>
<evidence type="ECO:0000313" key="2">
    <source>
        <dbReference type="EMBL" id="CAK7921205.1"/>
    </source>
</evidence>
<reference evidence="2 3" key="1">
    <citation type="submission" date="2024-01" db="EMBL/GenBank/DDBJ databases">
        <authorList>
            <consortium name="Genoscope - CEA"/>
            <person name="William W."/>
        </authorList>
    </citation>
    <scope>NUCLEOTIDE SEQUENCE [LARGE SCALE GENOMIC DNA]</scope>
    <source>
        <strain evidence="2 3">29B2s-10</strain>
    </source>
</reference>
<accession>A0ABP0EKC7</accession>
<gene>
    <name evidence="2" type="ORF">CAAN4_H11408</name>
</gene>
<evidence type="ECO:0000256" key="1">
    <source>
        <dbReference type="SAM" id="SignalP"/>
    </source>
</evidence>
<feature type="chain" id="PRO_5047475251" evidence="1">
    <location>
        <begin position="21"/>
        <end position="288"/>
    </location>
</feature>
<dbReference type="EMBL" id="OZ004260">
    <property type="protein sequence ID" value="CAK7921205.1"/>
    <property type="molecule type" value="Genomic_DNA"/>
</dbReference>
<feature type="signal peptide" evidence="1">
    <location>
        <begin position="1"/>
        <end position="20"/>
    </location>
</feature>
<protein>
    <submittedName>
        <fullName evidence="2">Uncharacterized protein</fullName>
    </submittedName>
</protein>
<evidence type="ECO:0000313" key="3">
    <source>
        <dbReference type="Proteomes" id="UP001497600"/>
    </source>
</evidence>
<organism evidence="2 3">
    <name type="scientific">[Candida] anglica</name>
    <dbReference type="NCBI Taxonomy" id="148631"/>
    <lineage>
        <taxon>Eukaryota</taxon>
        <taxon>Fungi</taxon>
        <taxon>Dikarya</taxon>
        <taxon>Ascomycota</taxon>
        <taxon>Saccharomycotina</taxon>
        <taxon>Pichiomycetes</taxon>
        <taxon>Debaryomycetaceae</taxon>
        <taxon>Kurtzmaniella</taxon>
    </lineage>
</organism>
<name>A0ABP0EKC7_9ASCO</name>
<sequence>MKLTKVPLFLLLILLNDVQSAPSNSTDSLTNGESVQISRLVSDLRVYNTEAGTTEIEKRNVAIVSIDDLTTRSNIPILDEILAALKETGLANVVIEAVLLSPTLRGISINATIKLLKGNFNLTGLLVSLQKSGLILSFLNLALDDPEILPGMLRIGKELFKVHSGTVAKRYDMDLVEQSSEYTLSKRENDLITELLTALNDSGLAMAVVQNLLTNPELSEPAAIFLSAILKSGAITIREVLVSVKESHLIFGLLRQILADKALLEKFGHLISDRIARGVFTQQYYDSC</sequence>